<dbReference type="InterPro" id="IPR001138">
    <property type="entry name" value="Zn2Cys6_DnaBD"/>
</dbReference>
<feature type="region of interest" description="Disordered" evidence="5">
    <location>
        <begin position="39"/>
        <end position="82"/>
    </location>
</feature>
<dbReference type="SUPFAM" id="SSF57701">
    <property type="entry name" value="Zn2/Cys6 DNA-binding domain"/>
    <property type="match status" value="1"/>
</dbReference>
<evidence type="ECO:0000256" key="1">
    <source>
        <dbReference type="ARBA" id="ARBA00023015"/>
    </source>
</evidence>
<gene>
    <name evidence="6" type="ORF">ASPCAL13602</name>
</gene>
<evidence type="ECO:0000256" key="4">
    <source>
        <dbReference type="ARBA" id="ARBA00023242"/>
    </source>
</evidence>
<evidence type="ECO:0000313" key="7">
    <source>
        <dbReference type="Proteomes" id="UP000054771"/>
    </source>
</evidence>
<dbReference type="CDD" id="cd00067">
    <property type="entry name" value="GAL4"/>
    <property type="match status" value="1"/>
</dbReference>
<reference evidence="7" key="1">
    <citation type="journal article" date="2016" name="Genome Announc.">
        <title>Draft genome sequences of fungus Aspergillus calidoustus.</title>
        <authorList>
            <person name="Horn F."/>
            <person name="Linde J."/>
            <person name="Mattern D.J."/>
            <person name="Walther G."/>
            <person name="Guthke R."/>
            <person name="Scherlach K."/>
            <person name="Martin K."/>
            <person name="Brakhage A.A."/>
            <person name="Petzke L."/>
            <person name="Valiante V."/>
        </authorList>
    </citation>
    <scope>NUCLEOTIDE SEQUENCE [LARGE SCALE GENOMIC DNA]</scope>
    <source>
        <strain evidence="7">SF006504</strain>
    </source>
</reference>
<dbReference type="GO" id="GO:0000981">
    <property type="term" value="F:DNA-binding transcription factor activity, RNA polymerase II-specific"/>
    <property type="evidence" value="ECO:0007669"/>
    <property type="project" value="InterPro"/>
</dbReference>
<dbReference type="PANTHER" id="PTHR47657:SF14">
    <property type="entry name" value="ZN(2)-C6 FUNGAL-TYPE DOMAIN-CONTAINING PROTEIN"/>
    <property type="match status" value="1"/>
</dbReference>
<keyword evidence="4" id="KW-0539">Nucleus</keyword>
<evidence type="ECO:0000256" key="2">
    <source>
        <dbReference type="ARBA" id="ARBA00023125"/>
    </source>
</evidence>
<dbReference type="InterPro" id="IPR052400">
    <property type="entry name" value="Zn2-C6_fungal_TF"/>
</dbReference>
<evidence type="ECO:0008006" key="8">
    <source>
        <dbReference type="Google" id="ProtNLM"/>
    </source>
</evidence>
<dbReference type="Proteomes" id="UP000054771">
    <property type="component" value="Unassembled WGS sequence"/>
</dbReference>
<evidence type="ECO:0000256" key="3">
    <source>
        <dbReference type="ARBA" id="ARBA00023163"/>
    </source>
</evidence>
<sequence>MPSFDSGTAALRFTMEMEYTQDVSPGFLVPTPSFRYSPVPIASGDLSSKTPTPPAEPVLKASTPQPRTNRVKRPHTKSRGGCFNCKSRRIKCQETKPAAKPGGEPDTVSDTEILALGIATIWRTFVTESGGISSVNNAIHWRRSAVLAPLSHRRAAASSVWYPQLLPTIL</sequence>
<keyword evidence="3" id="KW-0804">Transcription</keyword>
<dbReference type="OrthoDB" id="416217at2759"/>
<proteinExistence type="predicted"/>
<dbReference type="EMBL" id="CDMC01000019">
    <property type="protein sequence ID" value="CEL10483.1"/>
    <property type="molecule type" value="Genomic_DNA"/>
</dbReference>
<keyword evidence="2" id="KW-0238">DNA-binding</keyword>
<accession>A0A0U5GFH3</accession>
<dbReference type="PANTHER" id="PTHR47657">
    <property type="entry name" value="STEROL REGULATORY ELEMENT-BINDING PROTEIN ECM22"/>
    <property type="match status" value="1"/>
</dbReference>
<dbReference type="AlphaFoldDB" id="A0A0U5GFH3"/>
<keyword evidence="1" id="KW-0805">Transcription regulation</keyword>
<protein>
    <recommendedName>
        <fullName evidence="8">Zn(2)-C6 fungal-type domain-containing protein</fullName>
    </recommendedName>
</protein>
<feature type="compositionally biased region" description="Basic residues" evidence="5">
    <location>
        <begin position="69"/>
        <end position="78"/>
    </location>
</feature>
<evidence type="ECO:0000256" key="5">
    <source>
        <dbReference type="SAM" id="MobiDB-lite"/>
    </source>
</evidence>
<dbReference type="InterPro" id="IPR036864">
    <property type="entry name" value="Zn2-C6_fun-type_DNA-bd_sf"/>
</dbReference>
<name>A0A0U5GFH3_ASPCI</name>
<evidence type="ECO:0000313" key="6">
    <source>
        <dbReference type="EMBL" id="CEL10483.1"/>
    </source>
</evidence>
<organism evidence="6 7">
    <name type="scientific">Aspergillus calidoustus</name>
    <dbReference type="NCBI Taxonomy" id="454130"/>
    <lineage>
        <taxon>Eukaryota</taxon>
        <taxon>Fungi</taxon>
        <taxon>Dikarya</taxon>
        <taxon>Ascomycota</taxon>
        <taxon>Pezizomycotina</taxon>
        <taxon>Eurotiomycetes</taxon>
        <taxon>Eurotiomycetidae</taxon>
        <taxon>Eurotiales</taxon>
        <taxon>Aspergillaceae</taxon>
        <taxon>Aspergillus</taxon>
        <taxon>Aspergillus subgen. Nidulantes</taxon>
    </lineage>
</organism>
<keyword evidence="7" id="KW-1185">Reference proteome</keyword>
<dbReference type="GO" id="GO:0008270">
    <property type="term" value="F:zinc ion binding"/>
    <property type="evidence" value="ECO:0007669"/>
    <property type="project" value="InterPro"/>
</dbReference>
<dbReference type="GO" id="GO:0003677">
    <property type="term" value="F:DNA binding"/>
    <property type="evidence" value="ECO:0007669"/>
    <property type="project" value="UniProtKB-KW"/>
</dbReference>